<dbReference type="EMBL" id="DTHB01000042">
    <property type="protein sequence ID" value="HGB14703.1"/>
    <property type="molecule type" value="Genomic_DNA"/>
</dbReference>
<dbReference type="AlphaFoldDB" id="A0A7C3SIQ7"/>
<organism evidence="10">
    <name type="scientific">Desulfobacca acetoxidans</name>
    <dbReference type="NCBI Taxonomy" id="60893"/>
    <lineage>
        <taxon>Bacteria</taxon>
        <taxon>Pseudomonadati</taxon>
        <taxon>Thermodesulfobacteriota</taxon>
        <taxon>Desulfobaccia</taxon>
        <taxon>Desulfobaccales</taxon>
        <taxon>Desulfobaccaceae</taxon>
        <taxon>Desulfobacca</taxon>
    </lineage>
</organism>
<evidence type="ECO:0000256" key="2">
    <source>
        <dbReference type="ARBA" id="ARBA00022448"/>
    </source>
</evidence>
<dbReference type="PANTHER" id="PTHR33799">
    <property type="entry name" value="PTS PERMEASE-RELATED-RELATED"/>
    <property type="match status" value="1"/>
</dbReference>
<dbReference type="InterPro" id="IPR004701">
    <property type="entry name" value="PTS_EIIA_man-typ"/>
</dbReference>
<dbReference type="InterPro" id="IPR036662">
    <property type="entry name" value="PTS_EIIA_man-typ_sf"/>
</dbReference>
<protein>
    <submittedName>
        <fullName evidence="10">PTS sugar transporter subunit IIA</fullName>
    </submittedName>
</protein>
<dbReference type="PANTHER" id="PTHR33799:SF1">
    <property type="entry name" value="PTS SYSTEM MANNOSE-SPECIFIC EIIAB COMPONENT-RELATED"/>
    <property type="match status" value="1"/>
</dbReference>
<reference evidence="10" key="1">
    <citation type="journal article" date="2020" name="mSystems">
        <title>Genome- and Community-Level Interaction Insights into Carbon Utilization and Element Cycling Functions of Hydrothermarchaeota in Hydrothermal Sediment.</title>
        <authorList>
            <person name="Zhou Z."/>
            <person name="Liu Y."/>
            <person name="Xu W."/>
            <person name="Pan J."/>
            <person name="Luo Z.H."/>
            <person name="Li M."/>
        </authorList>
    </citation>
    <scope>NUCLEOTIDE SEQUENCE [LARGE SCALE GENOMIC DNA]</scope>
    <source>
        <strain evidence="10">SpSt-776</strain>
    </source>
</reference>
<dbReference type="InterPro" id="IPR000595">
    <property type="entry name" value="cNMP-bd_dom"/>
</dbReference>
<keyword evidence="7" id="KW-0418">Kinase</keyword>
<keyword evidence="5" id="KW-0808">Transferase</keyword>
<evidence type="ECO:0000313" key="10">
    <source>
        <dbReference type="EMBL" id="HGB14703.1"/>
    </source>
</evidence>
<evidence type="ECO:0000259" key="9">
    <source>
        <dbReference type="PROSITE" id="PS51096"/>
    </source>
</evidence>
<dbReference type="GO" id="GO:0016020">
    <property type="term" value="C:membrane"/>
    <property type="evidence" value="ECO:0007669"/>
    <property type="project" value="InterPro"/>
</dbReference>
<dbReference type="GO" id="GO:0016301">
    <property type="term" value="F:kinase activity"/>
    <property type="evidence" value="ECO:0007669"/>
    <property type="project" value="UniProtKB-KW"/>
</dbReference>
<evidence type="ECO:0000256" key="7">
    <source>
        <dbReference type="ARBA" id="ARBA00022777"/>
    </source>
</evidence>
<gene>
    <name evidence="10" type="ORF">ENV62_05645</name>
</gene>
<name>A0A7C3SIQ7_9BACT</name>
<dbReference type="GO" id="GO:0005737">
    <property type="term" value="C:cytoplasm"/>
    <property type="evidence" value="ECO:0007669"/>
    <property type="project" value="UniProtKB-SubCell"/>
</dbReference>
<keyword evidence="3" id="KW-0963">Cytoplasm</keyword>
<dbReference type="GO" id="GO:0009401">
    <property type="term" value="P:phosphoenolpyruvate-dependent sugar phosphotransferase system"/>
    <property type="evidence" value="ECO:0007669"/>
    <property type="project" value="UniProtKB-KW"/>
</dbReference>
<evidence type="ECO:0000256" key="6">
    <source>
        <dbReference type="ARBA" id="ARBA00022683"/>
    </source>
</evidence>
<keyword evidence="6" id="KW-0598">Phosphotransferase system</keyword>
<accession>A0A7C3SIQ7</accession>
<proteinExistence type="predicted"/>
<evidence type="ECO:0000256" key="4">
    <source>
        <dbReference type="ARBA" id="ARBA00022597"/>
    </source>
</evidence>
<dbReference type="PROSITE" id="PS51096">
    <property type="entry name" value="PTS_EIIA_TYPE_4"/>
    <property type="match status" value="1"/>
</dbReference>
<keyword evidence="2" id="KW-0813">Transport</keyword>
<dbReference type="Gene3D" id="3.40.50.510">
    <property type="entry name" value="Phosphotransferase system, mannose-type IIA component"/>
    <property type="match status" value="1"/>
</dbReference>
<dbReference type="SUPFAM" id="SSF53062">
    <property type="entry name" value="PTS system fructose IIA component-like"/>
    <property type="match status" value="1"/>
</dbReference>
<evidence type="ECO:0000256" key="1">
    <source>
        <dbReference type="ARBA" id="ARBA00004496"/>
    </source>
</evidence>
<evidence type="ECO:0000259" key="8">
    <source>
        <dbReference type="PROSITE" id="PS50042"/>
    </source>
</evidence>
<evidence type="ECO:0000256" key="3">
    <source>
        <dbReference type="ARBA" id="ARBA00022490"/>
    </source>
</evidence>
<sequence>MVGVLIVTHKDLAEALVSVYGLISGRQERILALSLDPNAPPETLMQQIQNSIAQLNHGNGVLILTDMLGGTPSNLSLSFLQEGKVEVVTGVNLPMLMKLAQIREGKSLGEIALALKESGQAGITVASEVLNKK</sequence>
<feature type="domain" description="PTS EIIA type-4" evidence="9">
    <location>
        <begin position="1"/>
        <end position="123"/>
    </location>
</feature>
<dbReference type="InterPro" id="IPR033887">
    <property type="entry name" value="PTS_IIA_man"/>
</dbReference>
<dbReference type="PROSITE" id="PS50042">
    <property type="entry name" value="CNMP_BINDING_3"/>
    <property type="match status" value="1"/>
</dbReference>
<dbReference type="Pfam" id="PF03610">
    <property type="entry name" value="EIIA-man"/>
    <property type="match status" value="1"/>
</dbReference>
<dbReference type="CDD" id="cd00006">
    <property type="entry name" value="PTS_IIA_man"/>
    <property type="match status" value="1"/>
</dbReference>
<comment type="subcellular location">
    <subcellularLocation>
        <location evidence="1">Cytoplasm</location>
    </subcellularLocation>
</comment>
<feature type="domain" description="Cyclic nucleotide-binding" evidence="8">
    <location>
        <begin position="76"/>
        <end position="129"/>
    </location>
</feature>
<dbReference type="InterPro" id="IPR051471">
    <property type="entry name" value="Bacterial_PTS_sugar_comp"/>
</dbReference>
<keyword evidence="4 10" id="KW-0762">Sugar transport</keyword>
<evidence type="ECO:0000256" key="5">
    <source>
        <dbReference type="ARBA" id="ARBA00022679"/>
    </source>
</evidence>
<comment type="caution">
    <text evidence="10">The sequence shown here is derived from an EMBL/GenBank/DDBJ whole genome shotgun (WGS) entry which is preliminary data.</text>
</comment>